<dbReference type="SMART" id="SM00748">
    <property type="entry name" value="HEPN"/>
    <property type="match status" value="1"/>
</dbReference>
<evidence type="ECO:0000313" key="9">
    <source>
        <dbReference type="Proteomes" id="UP000056255"/>
    </source>
</evidence>
<evidence type="ECO:0000259" key="1">
    <source>
        <dbReference type="PROSITE" id="PS50910"/>
    </source>
</evidence>
<dbReference type="Proteomes" id="UP000068832">
    <property type="component" value="Chromosome"/>
</dbReference>
<evidence type="ECO:0000313" key="11">
    <source>
        <dbReference type="Proteomes" id="UP000062398"/>
    </source>
</evidence>
<dbReference type="RefSeq" id="WP_012020997.1">
    <property type="nucleotide sequence ID" value="NZ_AP019770.1"/>
</dbReference>
<evidence type="ECO:0000313" key="3">
    <source>
        <dbReference type="EMBL" id="AKV74092.1"/>
    </source>
</evidence>
<evidence type="ECO:0000313" key="12">
    <source>
        <dbReference type="Proteomes" id="UP000062475"/>
    </source>
</evidence>
<dbReference type="PATRIC" id="fig|43687.5.peg.1087"/>
<dbReference type="SUPFAM" id="SSF81593">
    <property type="entry name" value="Nucleotidyltransferase substrate binding subunit/domain"/>
    <property type="match status" value="1"/>
</dbReference>
<dbReference type="EMBL" id="CP008822">
    <property type="protein sequence ID" value="AIM27196.1"/>
    <property type="molecule type" value="Genomic_DNA"/>
</dbReference>
<reference evidence="7 9" key="3">
    <citation type="submission" date="2015-07" db="EMBL/GenBank/DDBJ databases">
        <title>Physiological, transcriptional responses and genome re-sequencing of acid resistant extremely thermoacidophilic Metallosphaera sedula SARC-M1.</title>
        <authorList>
            <person name="Ai C."/>
            <person name="McCarthy S."/>
            <person name="Eckrich V."/>
            <person name="Rudrappa D."/>
            <person name="Qiu G."/>
            <person name="Blum P."/>
        </authorList>
    </citation>
    <scope>NUCLEOTIDE SEQUENCE [LARGE SCALE GENOMIC DNA]</scope>
    <source>
        <strain evidence="7 9">SARC-M1</strain>
    </source>
</reference>
<dbReference type="GeneID" id="91755515"/>
<dbReference type="Proteomes" id="UP000056255">
    <property type="component" value="Chromosome"/>
</dbReference>
<sequence length="127" mass="14698">MPSRTSDWLRQAERNLKSAEVNYQHGLYEESCYESQQCAEKAVKGLLAHLHREERGHSITLLLRAVTLEVPSEVLECAQELDKHYIPSRYPDAYDEGGPLDYYNRGDAERCMECARRVLNWVKGRVV</sequence>
<dbReference type="EMBL" id="CP012175">
    <property type="protein sequence ID" value="AKV80828.1"/>
    <property type="molecule type" value="Genomic_DNA"/>
</dbReference>
<gene>
    <name evidence="2" type="ORF">HA72_1045</name>
    <name evidence="3" type="ORF">MsedA_1058</name>
    <name evidence="4" type="ORF">MsedB_1060</name>
    <name evidence="5" type="ORF">MsedC_1058</name>
    <name evidence="6" type="ORF">MsedD_1059</name>
    <name evidence="7" type="ORF">MsedE_1060</name>
</gene>
<dbReference type="OMA" id="DYEWACF"/>
<evidence type="ECO:0000313" key="5">
    <source>
        <dbReference type="EMBL" id="AKV78583.1"/>
    </source>
</evidence>
<protein>
    <submittedName>
        <fullName evidence="3">DNA-binding protein</fullName>
    </submittedName>
    <submittedName>
        <fullName evidence="2">HEPN domain protein</fullName>
    </submittedName>
</protein>
<dbReference type="OrthoDB" id="359241at2157"/>
<evidence type="ECO:0000313" key="4">
    <source>
        <dbReference type="EMBL" id="AKV76332.1"/>
    </source>
</evidence>
<feature type="domain" description="HEPN" evidence="1">
    <location>
        <begin position="9"/>
        <end position="118"/>
    </location>
</feature>
<reference evidence="2 8" key="1">
    <citation type="journal article" date="2014" name="J. Bacteriol.">
        <title>Role of an Archaeal PitA Transporter in the Copper and Arsenic Resistance of Metallosphaera sedula, an Extreme Thermoacidophile.</title>
        <authorList>
            <person name="McCarthy S."/>
            <person name="Ai C."/>
            <person name="Wheaton G."/>
            <person name="Tevatia R."/>
            <person name="Eckrich V."/>
            <person name="Kelly R."/>
            <person name="Blum P."/>
        </authorList>
    </citation>
    <scope>NUCLEOTIDE SEQUENCE [LARGE SCALE GENOMIC DNA]</scope>
    <source>
        <strain evidence="2 8">CuR1</strain>
    </source>
</reference>
<keyword evidence="3" id="KW-0238">DNA-binding</keyword>
<dbReference type="Gene3D" id="1.20.120.330">
    <property type="entry name" value="Nucleotidyltransferases domain 2"/>
    <property type="match status" value="1"/>
</dbReference>
<evidence type="ECO:0000313" key="6">
    <source>
        <dbReference type="EMBL" id="AKV80828.1"/>
    </source>
</evidence>
<dbReference type="EMBL" id="CP012172">
    <property type="protein sequence ID" value="AKV74092.1"/>
    <property type="molecule type" value="Genomic_DNA"/>
</dbReference>
<accession>A0A088E4G1</accession>
<dbReference type="Pfam" id="PF05168">
    <property type="entry name" value="HEPN"/>
    <property type="match status" value="1"/>
</dbReference>
<reference evidence="10 11" key="2">
    <citation type="journal article" date="2015" name="Genome Announc.">
        <title>Complete Genome Sequences of Evolved Arsenate-Resistant Metallosphaera sedula Strains.</title>
        <authorList>
            <person name="Ai C."/>
            <person name="McCarthy S."/>
            <person name="Schackwitz W."/>
            <person name="Martin J."/>
            <person name="Lipzen A."/>
            <person name="Blum P."/>
        </authorList>
    </citation>
    <scope>NUCLEOTIDE SEQUENCE [LARGE SCALE GENOMIC DNA]</scope>
    <source>
        <strain evidence="5 11">ARS120-1</strain>
        <strain evidence="6 10">ARS120-2</strain>
        <strain evidence="3 13">ARS50-1</strain>
        <strain evidence="4 12">ARS50-2</strain>
    </source>
</reference>
<dbReference type="EMBL" id="CP012176">
    <property type="protein sequence ID" value="AKV83072.1"/>
    <property type="molecule type" value="Genomic_DNA"/>
</dbReference>
<dbReference type="Proteomes" id="UP000061362">
    <property type="component" value="Chromosome"/>
</dbReference>
<evidence type="ECO:0000313" key="2">
    <source>
        <dbReference type="EMBL" id="AIM27196.1"/>
    </source>
</evidence>
<dbReference type="Proteomes" id="UP000029084">
    <property type="component" value="Chromosome"/>
</dbReference>
<dbReference type="EMBL" id="CP012173">
    <property type="protein sequence ID" value="AKV76332.1"/>
    <property type="molecule type" value="Genomic_DNA"/>
</dbReference>
<evidence type="ECO:0000313" key="7">
    <source>
        <dbReference type="EMBL" id="AKV83072.1"/>
    </source>
</evidence>
<name>A0A088E4G1_9CREN</name>
<dbReference type="AlphaFoldDB" id="A0A088E4G1"/>
<evidence type="ECO:0000313" key="10">
    <source>
        <dbReference type="Proteomes" id="UP000061362"/>
    </source>
</evidence>
<evidence type="ECO:0000313" key="13">
    <source>
        <dbReference type="Proteomes" id="UP000068832"/>
    </source>
</evidence>
<evidence type="ECO:0000313" key="8">
    <source>
        <dbReference type="Proteomes" id="UP000029084"/>
    </source>
</evidence>
<dbReference type="GO" id="GO:0003677">
    <property type="term" value="F:DNA binding"/>
    <property type="evidence" value="ECO:0007669"/>
    <property type="project" value="UniProtKB-KW"/>
</dbReference>
<dbReference type="Proteomes" id="UP000062475">
    <property type="component" value="Chromosome"/>
</dbReference>
<dbReference type="EMBL" id="CP012174">
    <property type="protein sequence ID" value="AKV78583.1"/>
    <property type="molecule type" value="Genomic_DNA"/>
</dbReference>
<dbReference type="PROSITE" id="PS50910">
    <property type="entry name" value="HEPN"/>
    <property type="match status" value="1"/>
</dbReference>
<dbReference type="Proteomes" id="UP000062398">
    <property type="component" value="Chromosome"/>
</dbReference>
<organism evidence="2 8">
    <name type="scientific">Metallosphaera sedula</name>
    <dbReference type="NCBI Taxonomy" id="43687"/>
    <lineage>
        <taxon>Archaea</taxon>
        <taxon>Thermoproteota</taxon>
        <taxon>Thermoprotei</taxon>
        <taxon>Sulfolobales</taxon>
        <taxon>Sulfolobaceae</taxon>
        <taxon>Metallosphaera</taxon>
    </lineage>
</organism>
<proteinExistence type="predicted"/>
<dbReference type="InterPro" id="IPR007842">
    <property type="entry name" value="HEPN_dom"/>
</dbReference>